<feature type="transmembrane region" description="Helical" evidence="2">
    <location>
        <begin position="291"/>
        <end position="312"/>
    </location>
</feature>
<feature type="compositionally biased region" description="Low complexity" evidence="1">
    <location>
        <begin position="229"/>
        <end position="246"/>
    </location>
</feature>
<dbReference type="PANTHER" id="PTHR31061:SF24">
    <property type="entry name" value="LD22376P"/>
    <property type="match status" value="1"/>
</dbReference>
<proteinExistence type="predicted"/>
<dbReference type="AlphaFoldDB" id="A0AAV2S6J5"/>
<feature type="domain" description="Heparan-alpha-glucosaminide N-acetyltransferase catalytic" evidence="3">
    <location>
        <begin position="258"/>
        <end position="352"/>
    </location>
</feature>
<keyword evidence="2" id="KW-0472">Membrane</keyword>
<keyword evidence="5" id="KW-1185">Reference proteome</keyword>
<sequence length="412" mass="45745">MELISLYNFMTAIVKVAASEEETNSTSQVSLMVQGMKTDCCVGKGEASSRADNNTTATAMKNFGAQALQPPAQCVVNKGPQQKAATEDELHANNITNGAINPSSAKDGYFRPAADNEHSYRYLFGQFGTYTNKFNASDLFPIHVDRHPEKEILPIVMMLVFFGMLALFWQFGKFLLRRMDNSSELHVLNVPTASSERDPILDHQANYTQQDSPPVYGAPYASPNSVQGSPSSAAAVSPSSIMSSPRAPVPDSRSPSGRLGSLDTFRGYAIVVMIFVNYGGGKYYFFKHSRWNGLTVADLVFPWFLWIMGVSLTFSIRSQLRRATKHYIMVAKIIKRCLILFILGLVINSMTSEYDVGGRRFLGNITLFGSIVATKSVLEAQILKLQNRQQIWLEPITQFRLSWLAIFDSVVL</sequence>
<evidence type="ECO:0000313" key="4">
    <source>
        <dbReference type="EMBL" id="CAL4168902.1"/>
    </source>
</evidence>
<evidence type="ECO:0000256" key="2">
    <source>
        <dbReference type="SAM" id="Phobius"/>
    </source>
</evidence>
<feature type="transmembrane region" description="Helical" evidence="2">
    <location>
        <begin position="265"/>
        <end position="285"/>
    </location>
</feature>
<dbReference type="Proteomes" id="UP001497623">
    <property type="component" value="Unassembled WGS sequence"/>
</dbReference>
<accession>A0AAV2S6J5</accession>
<feature type="non-terminal residue" evidence="4">
    <location>
        <position position="412"/>
    </location>
</feature>
<feature type="transmembrane region" description="Helical" evidence="2">
    <location>
        <begin position="152"/>
        <end position="169"/>
    </location>
</feature>
<reference evidence="4 5" key="1">
    <citation type="submission" date="2024-05" db="EMBL/GenBank/DDBJ databases">
        <authorList>
            <person name="Wallberg A."/>
        </authorList>
    </citation>
    <scope>NUCLEOTIDE SEQUENCE [LARGE SCALE GENOMIC DNA]</scope>
</reference>
<dbReference type="Pfam" id="PF07786">
    <property type="entry name" value="HGSNAT_cat"/>
    <property type="match status" value="1"/>
</dbReference>
<keyword evidence="2" id="KW-0812">Transmembrane</keyword>
<keyword evidence="2" id="KW-1133">Transmembrane helix</keyword>
<evidence type="ECO:0000313" key="5">
    <source>
        <dbReference type="Proteomes" id="UP001497623"/>
    </source>
</evidence>
<comment type="caution">
    <text evidence="4">The sequence shown here is derived from an EMBL/GenBank/DDBJ whole genome shotgun (WGS) entry which is preliminary data.</text>
</comment>
<evidence type="ECO:0000259" key="3">
    <source>
        <dbReference type="Pfam" id="PF07786"/>
    </source>
</evidence>
<feature type="transmembrane region" description="Helical" evidence="2">
    <location>
        <begin position="333"/>
        <end position="349"/>
    </location>
</feature>
<protein>
    <recommendedName>
        <fullName evidence="3">Heparan-alpha-glucosaminide N-acetyltransferase catalytic domain-containing protein</fullName>
    </recommendedName>
</protein>
<dbReference type="EMBL" id="CAXKWB010049647">
    <property type="protein sequence ID" value="CAL4168902.1"/>
    <property type="molecule type" value="Genomic_DNA"/>
</dbReference>
<evidence type="ECO:0000256" key="1">
    <source>
        <dbReference type="SAM" id="MobiDB-lite"/>
    </source>
</evidence>
<dbReference type="InterPro" id="IPR012429">
    <property type="entry name" value="HGSNAT_cat"/>
</dbReference>
<gene>
    <name evidence="4" type="ORF">MNOR_LOCUS33756</name>
</gene>
<feature type="region of interest" description="Disordered" evidence="1">
    <location>
        <begin position="218"/>
        <end position="256"/>
    </location>
</feature>
<dbReference type="PANTHER" id="PTHR31061">
    <property type="entry name" value="LD22376P"/>
    <property type="match status" value="1"/>
</dbReference>
<name>A0AAV2S6J5_MEGNR</name>
<organism evidence="4 5">
    <name type="scientific">Meganyctiphanes norvegica</name>
    <name type="common">Northern krill</name>
    <name type="synonym">Thysanopoda norvegica</name>
    <dbReference type="NCBI Taxonomy" id="48144"/>
    <lineage>
        <taxon>Eukaryota</taxon>
        <taxon>Metazoa</taxon>
        <taxon>Ecdysozoa</taxon>
        <taxon>Arthropoda</taxon>
        <taxon>Crustacea</taxon>
        <taxon>Multicrustacea</taxon>
        <taxon>Malacostraca</taxon>
        <taxon>Eumalacostraca</taxon>
        <taxon>Eucarida</taxon>
        <taxon>Euphausiacea</taxon>
        <taxon>Euphausiidae</taxon>
        <taxon>Meganyctiphanes</taxon>
    </lineage>
</organism>